<sequence>MYAVVDENCQLKRKMLYIQQNDDRIEVLQRQVKDLKRQLEIRLDLSKKWKEEKQYYIEREEELIHVIRERNLLRSQLALYKSECLSLRERTKDLEVTSTRRETELLERICFIEHQMDKTVKEKNILINNAQTREKELEREVSVLLSEKKKYSDLEAELKMVHKELDQRVIPEPNIILNLEVTPGNEVVVKDQDKVVELQGKLLSKSQDLVTKTRQLEKTSRAIKEKERQCEEMKHSMARLLPPETIDEIPKLHWIIREQCKRIKALMAEVNVHNVNAEEFKIDNEKLVEKVSEIKSLYIKEKMHNTDMREALQKSGVIKVPQNTNILPPSSNTVSRPSSDKQRKEKQGPTERKTIRSRLRTDVKPAKPPLPSNTKKIVLKSEDTSSQCHLPPIPKNTSESIRRTYAPLPHITRK</sequence>
<protein>
    <submittedName>
        <fullName evidence="3">NF-kappa-B essential modulator-like</fullName>
    </submittedName>
</protein>
<feature type="coiled-coil region" evidence="1">
    <location>
        <begin position="209"/>
        <end position="236"/>
    </location>
</feature>
<feature type="region of interest" description="Disordered" evidence="2">
    <location>
        <begin position="316"/>
        <end position="414"/>
    </location>
</feature>
<reference evidence="3 4" key="1">
    <citation type="submission" date="2024-01" db="EMBL/GenBank/DDBJ databases">
        <authorList>
            <person name="Alioto T."/>
            <person name="Alioto T."/>
            <person name="Gomez Garrido J."/>
        </authorList>
    </citation>
    <scope>NUCLEOTIDE SEQUENCE [LARGE SCALE GENOMIC DNA]</scope>
</reference>
<feature type="coiled-coil region" evidence="1">
    <location>
        <begin position="18"/>
        <end position="45"/>
    </location>
</feature>
<proteinExistence type="predicted"/>
<evidence type="ECO:0000313" key="3">
    <source>
        <dbReference type="EMBL" id="CAK6970928.1"/>
    </source>
</evidence>
<keyword evidence="1" id="KW-0175">Coiled coil</keyword>
<evidence type="ECO:0000256" key="1">
    <source>
        <dbReference type="SAM" id="Coils"/>
    </source>
</evidence>
<dbReference type="Proteomes" id="UP001314229">
    <property type="component" value="Unassembled WGS sequence"/>
</dbReference>
<evidence type="ECO:0000256" key="2">
    <source>
        <dbReference type="SAM" id="MobiDB-lite"/>
    </source>
</evidence>
<keyword evidence="4" id="KW-1185">Reference proteome</keyword>
<feature type="compositionally biased region" description="Basic and acidic residues" evidence="2">
    <location>
        <begin position="338"/>
        <end position="365"/>
    </location>
</feature>
<comment type="caution">
    <text evidence="3">The sequence shown here is derived from an EMBL/GenBank/DDBJ whole genome shotgun (WGS) entry which is preliminary data.</text>
</comment>
<gene>
    <name evidence="3" type="ORF">FSCOSCO3_A012217</name>
</gene>
<feature type="compositionally biased region" description="Polar residues" evidence="2">
    <location>
        <begin position="321"/>
        <end position="337"/>
    </location>
</feature>
<organism evidence="3 4">
    <name type="scientific">Scomber scombrus</name>
    <name type="common">Atlantic mackerel</name>
    <name type="synonym">Scomber vernalis</name>
    <dbReference type="NCBI Taxonomy" id="13677"/>
    <lineage>
        <taxon>Eukaryota</taxon>
        <taxon>Metazoa</taxon>
        <taxon>Chordata</taxon>
        <taxon>Craniata</taxon>
        <taxon>Vertebrata</taxon>
        <taxon>Euteleostomi</taxon>
        <taxon>Actinopterygii</taxon>
        <taxon>Neopterygii</taxon>
        <taxon>Teleostei</taxon>
        <taxon>Neoteleostei</taxon>
        <taxon>Acanthomorphata</taxon>
        <taxon>Pelagiaria</taxon>
        <taxon>Scombriformes</taxon>
        <taxon>Scombridae</taxon>
        <taxon>Scomber</taxon>
    </lineage>
</organism>
<dbReference type="AlphaFoldDB" id="A0AAV1PGR4"/>
<dbReference type="EMBL" id="CAWUFR010000168">
    <property type="protein sequence ID" value="CAK6970928.1"/>
    <property type="molecule type" value="Genomic_DNA"/>
</dbReference>
<evidence type="ECO:0000313" key="4">
    <source>
        <dbReference type="Proteomes" id="UP001314229"/>
    </source>
</evidence>
<accession>A0AAV1PGR4</accession>
<feature type="coiled-coil region" evidence="1">
    <location>
        <begin position="120"/>
        <end position="164"/>
    </location>
</feature>
<name>A0AAV1PGR4_SCOSC</name>